<evidence type="ECO:0000313" key="1">
    <source>
        <dbReference type="EMBL" id="MDK4883282.1"/>
    </source>
</evidence>
<protein>
    <submittedName>
        <fullName evidence="1">Uncharacterized protein</fullName>
    </submittedName>
</protein>
<reference evidence="1" key="2">
    <citation type="submission" date="2023-01" db="EMBL/GenBank/DDBJ databases">
        <title>Genomic dissection of endemic carbapenem resistance: metallo-beta-lactamase gene dissemination through clonal, plasmid and integron transfer pathways.</title>
        <authorList>
            <person name="Macesic N."/>
        </authorList>
    </citation>
    <scope>NUCLEOTIDE SEQUENCE</scope>
    <source>
        <strain evidence="1">CPO519</strain>
    </source>
</reference>
<accession>A0AA90HTU3</accession>
<evidence type="ECO:0000313" key="2">
    <source>
        <dbReference type="EMBL" id="MEC5498764.1"/>
    </source>
</evidence>
<evidence type="ECO:0000313" key="3">
    <source>
        <dbReference type="Proteomes" id="UP001174156"/>
    </source>
</evidence>
<sequence length="70" mass="8335">MTLRQTRYGSQLKEQLLLIDDIHAQQKFIRELMINSDGSDPNISKSFRKQADDLLKAGRLHEDYYYKLIY</sequence>
<dbReference type="Proteomes" id="UP001174156">
    <property type="component" value="Unassembled WGS sequence"/>
</dbReference>
<reference evidence="2 3" key="1">
    <citation type="journal article" date="2023" name="Nat. Commun.">
        <title>Genomic dissection of endemic carbapenem resistance reveals metallo-beta-lactamase dissemination through clonal, plasmid and integron transfer.</title>
        <authorList>
            <person name="Macesic N."/>
            <person name="Hawkey J."/>
            <person name="Vezina B."/>
            <person name="Wisniewski J.A."/>
            <person name="Cottingham H."/>
            <person name="Blakeway L.V."/>
            <person name="Harshegyi T."/>
            <person name="Pragastis K."/>
            <person name="Badoordeen G.Z."/>
            <person name="Dennison A."/>
            <person name="Spelman D.W."/>
            <person name="Jenney A.W.J."/>
            <person name="Peleg A.Y."/>
        </authorList>
    </citation>
    <scope>NUCLEOTIDE SEQUENCE [LARGE SCALE GENOMIC DNA]</scope>
    <source>
        <strain evidence="2 3">CPO519</strain>
    </source>
</reference>
<dbReference type="EMBL" id="JARTMM010000084">
    <property type="protein sequence ID" value="MDK4883282.1"/>
    <property type="molecule type" value="Genomic_DNA"/>
</dbReference>
<dbReference type="EMBL" id="JARTMM020000002">
    <property type="protein sequence ID" value="MEC5498764.1"/>
    <property type="molecule type" value="Genomic_DNA"/>
</dbReference>
<reference evidence="2" key="3">
    <citation type="submission" date="2024-01" db="EMBL/GenBank/DDBJ databases">
        <authorList>
            <person name="Macesic N."/>
        </authorList>
    </citation>
    <scope>NUCLEOTIDE SEQUENCE</scope>
    <source>
        <strain evidence="2">CPO519</strain>
    </source>
</reference>
<comment type="caution">
    <text evidence="1">The sequence shown here is derived from an EMBL/GenBank/DDBJ whole genome shotgun (WGS) entry which is preliminary data.</text>
</comment>
<proteinExistence type="predicted"/>
<gene>
    <name evidence="2" type="ORF">P9867_020670</name>
    <name evidence="1" type="ORF">P9867_16785</name>
</gene>
<organism evidence="1">
    <name type="scientific">Acinetobacter baumannii</name>
    <dbReference type="NCBI Taxonomy" id="470"/>
    <lineage>
        <taxon>Bacteria</taxon>
        <taxon>Pseudomonadati</taxon>
        <taxon>Pseudomonadota</taxon>
        <taxon>Gammaproteobacteria</taxon>
        <taxon>Moraxellales</taxon>
        <taxon>Moraxellaceae</taxon>
        <taxon>Acinetobacter</taxon>
        <taxon>Acinetobacter calcoaceticus/baumannii complex</taxon>
    </lineage>
</organism>
<name>A0AA90HTU3_ACIBA</name>
<dbReference type="AlphaFoldDB" id="A0AA90HTU3"/>